<dbReference type="Proteomes" id="UP000460558">
    <property type="component" value="Unassembled WGS sequence"/>
</dbReference>
<feature type="region of interest" description="Disordered" evidence="1">
    <location>
        <begin position="1"/>
        <end position="20"/>
    </location>
</feature>
<gene>
    <name evidence="2" type="ORF">FFZ77_16135</name>
</gene>
<dbReference type="EMBL" id="VDEQ01000163">
    <property type="protein sequence ID" value="MQS37095.1"/>
    <property type="molecule type" value="Genomic_DNA"/>
</dbReference>
<name>A0ABW9NUX6_9ACTN</name>
<evidence type="ECO:0000256" key="1">
    <source>
        <dbReference type="SAM" id="MobiDB-lite"/>
    </source>
</evidence>
<proteinExistence type="predicted"/>
<accession>A0ABW9NUX6</accession>
<evidence type="ECO:0000313" key="2">
    <source>
        <dbReference type="EMBL" id="MQS37095.1"/>
    </source>
</evidence>
<comment type="caution">
    <text evidence="2">The sequence shown here is derived from an EMBL/GenBank/DDBJ whole genome shotgun (WGS) entry which is preliminary data.</text>
</comment>
<protein>
    <submittedName>
        <fullName evidence="2">Uncharacterized protein</fullName>
    </submittedName>
</protein>
<organism evidence="2 3">
    <name type="scientific">Streptomyces katsurahamanus</name>
    <dbReference type="NCBI Taxonomy" id="2577098"/>
    <lineage>
        <taxon>Bacteria</taxon>
        <taxon>Bacillati</taxon>
        <taxon>Actinomycetota</taxon>
        <taxon>Actinomycetes</taxon>
        <taxon>Kitasatosporales</taxon>
        <taxon>Streptomycetaceae</taxon>
        <taxon>Streptomyces</taxon>
    </lineage>
</organism>
<keyword evidence="3" id="KW-1185">Reference proteome</keyword>
<evidence type="ECO:0000313" key="3">
    <source>
        <dbReference type="Proteomes" id="UP000460558"/>
    </source>
</evidence>
<reference evidence="2 3" key="1">
    <citation type="submission" date="2019-06" db="EMBL/GenBank/DDBJ databases">
        <title>Comparative genomics and metabolomics analyses of clavulanic acid producing Streptomyces species provides insight into specialized metabolism and evolution of beta-lactam biosynthetic gene clusters.</title>
        <authorList>
            <person name="Moore M.A."/>
            <person name="Cruz-Morales P."/>
            <person name="Barona Gomez F."/>
            <person name="Kapil T."/>
        </authorList>
    </citation>
    <scope>NUCLEOTIDE SEQUENCE [LARGE SCALE GENOMIC DNA]</scope>
    <source>
        <strain evidence="2 3">T-272</strain>
    </source>
</reference>
<sequence length="112" mass="12665">MEATGLTPPRAERHGRRRGRLSGEFCTVEATPRDHWPKGAVLCVEVVHHPAAEYRWRFGESDPPNAAEHRWERLRTVAGVLRAAGYTVEIVERDGWRPGQQALRVARFSPAT</sequence>